<dbReference type="InterPro" id="IPR011009">
    <property type="entry name" value="Kinase-like_dom_sf"/>
</dbReference>
<proteinExistence type="predicted"/>
<feature type="binding site" evidence="1">
    <location>
        <position position="111"/>
    </location>
    <ligand>
        <name>ATP</name>
        <dbReference type="ChEBI" id="CHEBI:30616"/>
    </ligand>
</feature>
<evidence type="ECO:0000313" key="3">
    <source>
        <dbReference type="Proteomes" id="UP000887565"/>
    </source>
</evidence>
<dbReference type="GO" id="GO:0005524">
    <property type="term" value="F:ATP binding"/>
    <property type="evidence" value="ECO:0007669"/>
    <property type="project" value="UniProtKB-UniRule"/>
</dbReference>
<dbReference type="PROSITE" id="PS00107">
    <property type="entry name" value="PROTEIN_KINASE_ATP"/>
    <property type="match status" value="1"/>
</dbReference>
<dbReference type="AlphaFoldDB" id="A0A915HL30"/>
<name>A0A915HL30_ROMCU</name>
<dbReference type="SUPFAM" id="SSF56112">
    <property type="entry name" value="Protein kinase-like (PK-like)"/>
    <property type="match status" value="1"/>
</dbReference>
<protein>
    <submittedName>
        <fullName evidence="4">Uncharacterized protein</fullName>
    </submittedName>
</protein>
<sequence>MDHERPKLKKLVFSGTSDAKQSSESAPEIQSKSNEPILASATSVHSWPAVKTPVHLDLIKSHSSGVLKFSPEISYEFTAEDLLDLGEIGQGCFGSVYKMLHKSSQMLIAVKVSFNSKKFNIQG</sequence>
<keyword evidence="3" id="KW-1185">Reference proteome</keyword>
<dbReference type="Gene3D" id="3.30.200.20">
    <property type="entry name" value="Phosphorylase Kinase, domain 1"/>
    <property type="match status" value="1"/>
</dbReference>
<keyword evidence="1" id="KW-0067">ATP-binding</keyword>
<feature type="compositionally biased region" description="Basic residues" evidence="2">
    <location>
        <begin position="1"/>
        <end position="10"/>
    </location>
</feature>
<dbReference type="WBParaSite" id="nRc.2.0.1.t02678-RA">
    <property type="protein sequence ID" value="nRc.2.0.1.t02678-RA"/>
    <property type="gene ID" value="nRc.2.0.1.g02678"/>
</dbReference>
<feature type="compositionally biased region" description="Polar residues" evidence="2">
    <location>
        <begin position="14"/>
        <end position="34"/>
    </location>
</feature>
<dbReference type="Proteomes" id="UP000887565">
    <property type="component" value="Unplaced"/>
</dbReference>
<dbReference type="InterPro" id="IPR017441">
    <property type="entry name" value="Protein_kinase_ATP_BS"/>
</dbReference>
<evidence type="ECO:0000256" key="1">
    <source>
        <dbReference type="PROSITE-ProRule" id="PRU10141"/>
    </source>
</evidence>
<feature type="region of interest" description="Disordered" evidence="2">
    <location>
        <begin position="1"/>
        <end position="34"/>
    </location>
</feature>
<evidence type="ECO:0000256" key="2">
    <source>
        <dbReference type="SAM" id="MobiDB-lite"/>
    </source>
</evidence>
<accession>A0A915HL30</accession>
<reference evidence="4" key="1">
    <citation type="submission" date="2022-11" db="UniProtKB">
        <authorList>
            <consortium name="WormBaseParasite"/>
        </authorList>
    </citation>
    <scope>IDENTIFICATION</scope>
</reference>
<organism evidence="3 4">
    <name type="scientific">Romanomermis culicivorax</name>
    <name type="common">Nematode worm</name>
    <dbReference type="NCBI Taxonomy" id="13658"/>
    <lineage>
        <taxon>Eukaryota</taxon>
        <taxon>Metazoa</taxon>
        <taxon>Ecdysozoa</taxon>
        <taxon>Nematoda</taxon>
        <taxon>Enoplea</taxon>
        <taxon>Dorylaimia</taxon>
        <taxon>Mermithida</taxon>
        <taxon>Mermithoidea</taxon>
        <taxon>Mermithidae</taxon>
        <taxon>Romanomermis</taxon>
    </lineage>
</organism>
<evidence type="ECO:0000313" key="4">
    <source>
        <dbReference type="WBParaSite" id="nRc.2.0.1.t02678-RA"/>
    </source>
</evidence>
<keyword evidence="1" id="KW-0547">Nucleotide-binding</keyword>